<feature type="compositionally biased region" description="Acidic residues" evidence="11">
    <location>
        <begin position="150"/>
        <end position="160"/>
    </location>
</feature>
<evidence type="ECO:0000256" key="11">
    <source>
        <dbReference type="SAM" id="MobiDB-lite"/>
    </source>
</evidence>
<feature type="non-terminal residue" evidence="12">
    <location>
        <position position="215"/>
    </location>
</feature>
<reference evidence="12" key="1">
    <citation type="submission" date="2020-04" db="EMBL/GenBank/DDBJ databases">
        <authorList>
            <person name="Alioto T."/>
            <person name="Alioto T."/>
            <person name="Gomez Garrido J."/>
        </authorList>
    </citation>
    <scope>NUCLEOTIDE SEQUENCE</scope>
    <source>
        <strain evidence="12">A484AB</strain>
    </source>
</reference>
<evidence type="ECO:0000313" key="13">
    <source>
        <dbReference type="Proteomes" id="UP001152795"/>
    </source>
</evidence>
<dbReference type="OrthoDB" id="10258956at2759"/>
<keyword evidence="7" id="KW-0966">Cell projection</keyword>
<proteinExistence type="inferred from homology"/>
<comment type="caution">
    <text evidence="12">The sequence shown here is derived from an EMBL/GenBank/DDBJ whole genome shotgun (WGS) entry which is preliminary data.</text>
</comment>
<evidence type="ECO:0000256" key="7">
    <source>
        <dbReference type="ARBA" id="ARBA00023273"/>
    </source>
</evidence>
<dbReference type="PANTHER" id="PTHR22069:SF0">
    <property type="entry name" value="RADIAL SPOKE HEAD PROTEIN 9 HOMOLOG"/>
    <property type="match status" value="1"/>
</dbReference>
<dbReference type="Proteomes" id="UP001152795">
    <property type="component" value="Unassembled WGS sequence"/>
</dbReference>
<keyword evidence="5" id="KW-0969">Cilium</keyword>
<gene>
    <name evidence="12" type="ORF">PACLA_8A049050</name>
</gene>
<dbReference type="GO" id="GO:0001534">
    <property type="term" value="C:radial spoke"/>
    <property type="evidence" value="ECO:0007669"/>
    <property type="project" value="InterPro"/>
</dbReference>
<keyword evidence="2" id="KW-0963">Cytoplasm</keyword>
<keyword evidence="3" id="KW-0970">Cilium biogenesis/degradation</keyword>
<dbReference type="GO" id="GO:0044458">
    <property type="term" value="P:motile cilium assembly"/>
    <property type="evidence" value="ECO:0007669"/>
    <property type="project" value="TreeGrafter"/>
</dbReference>
<evidence type="ECO:0000256" key="6">
    <source>
        <dbReference type="ARBA" id="ARBA00023212"/>
    </source>
</evidence>
<keyword evidence="6" id="KW-0206">Cytoskeleton</keyword>
<dbReference type="GO" id="GO:0060091">
    <property type="term" value="C:kinocilium"/>
    <property type="evidence" value="ECO:0007669"/>
    <property type="project" value="UniProtKB-SubCell"/>
</dbReference>
<dbReference type="GO" id="GO:0060294">
    <property type="term" value="P:cilium movement involved in cell motility"/>
    <property type="evidence" value="ECO:0007669"/>
    <property type="project" value="InterPro"/>
</dbReference>
<protein>
    <recommendedName>
        <fullName evidence="10">Radial spoke head protein 9 homolog</fullName>
    </recommendedName>
</protein>
<name>A0A6S7HDB9_PARCT</name>
<evidence type="ECO:0000256" key="10">
    <source>
        <dbReference type="ARBA" id="ARBA00041080"/>
    </source>
</evidence>
<organism evidence="12 13">
    <name type="scientific">Paramuricea clavata</name>
    <name type="common">Red gorgonian</name>
    <name type="synonym">Violescent sea-whip</name>
    <dbReference type="NCBI Taxonomy" id="317549"/>
    <lineage>
        <taxon>Eukaryota</taxon>
        <taxon>Metazoa</taxon>
        <taxon>Cnidaria</taxon>
        <taxon>Anthozoa</taxon>
        <taxon>Octocorallia</taxon>
        <taxon>Malacalcyonacea</taxon>
        <taxon>Plexauridae</taxon>
        <taxon>Paramuricea</taxon>
    </lineage>
</organism>
<feature type="region of interest" description="Disordered" evidence="11">
    <location>
        <begin position="135"/>
        <end position="161"/>
    </location>
</feature>
<sequence length="215" mass="25055">MSGIIYKQYSMLLSNSVVTIKEEARKTIMEAEGLHLNIDYVGSSGVILSTEQKAAFQSSLVILKNNYKFKRVLFWGKILGVKDDYFIVEGIRKDELRDRQILYSVDCVKWGLLPQVTEEMRQNCSFVKGRFTGDPSYEYEHTETKRNEDRDSDPDQDEETTLQLRQHARWITATDHEDQEKQVIPGRSFNISLQSMKIKNRLFQTLSIRMHVHGK</sequence>
<accession>A0A6S7HDB9</accession>
<evidence type="ECO:0000256" key="3">
    <source>
        <dbReference type="ARBA" id="ARBA00022794"/>
    </source>
</evidence>
<evidence type="ECO:0000256" key="1">
    <source>
        <dbReference type="ARBA" id="ARBA00004611"/>
    </source>
</evidence>
<feature type="compositionally biased region" description="Basic and acidic residues" evidence="11">
    <location>
        <begin position="138"/>
        <end position="149"/>
    </location>
</feature>
<evidence type="ECO:0000256" key="8">
    <source>
        <dbReference type="ARBA" id="ARBA00037822"/>
    </source>
</evidence>
<evidence type="ECO:0000313" key="12">
    <source>
        <dbReference type="EMBL" id="CAB4001227.1"/>
    </source>
</evidence>
<keyword evidence="4" id="KW-0282">Flagellum</keyword>
<dbReference type="EMBL" id="CACRXK020004034">
    <property type="protein sequence ID" value="CAB4001227.1"/>
    <property type="molecule type" value="Genomic_DNA"/>
</dbReference>
<evidence type="ECO:0000256" key="9">
    <source>
        <dbReference type="ARBA" id="ARBA00038319"/>
    </source>
</evidence>
<dbReference type="AlphaFoldDB" id="A0A6S7HDB9"/>
<evidence type="ECO:0000256" key="4">
    <source>
        <dbReference type="ARBA" id="ARBA00022846"/>
    </source>
</evidence>
<keyword evidence="13" id="KW-1185">Reference proteome</keyword>
<dbReference type="GO" id="GO:0035082">
    <property type="term" value="P:axoneme assembly"/>
    <property type="evidence" value="ECO:0007669"/>
    <property type="project" value="InterPro"/>
</dbReference>
<dbReference type="InterPro" id="IPR055316">
    <property type="entry name" value="RSP9"/>
</dbReference>
<comment type="similarity">
    <text evidence="9">Belongs to the flagellar radial spoke RSP9 family.</text>
</comment>
<dbReference type="Pfam" id="PF04712">
    <property type="entry name" value="Radial_spoke"/>
    <property type="match status" value="1"/>
</dbReference>
<comment type="subcellular location">
    <subcellularLocation>
        <location evidence="8">Cell projection</location>
        <location evidence="8">Kinocilium</location>
    </subcellularLocation>
    <subcellularLocation>
        <location evidence="1">Cytoplasm</location>
        <location evidence="1">Cytoskeleton</location>
        <location evidence="1">Flagellum axoneme</location>
    </subcellularLocation>
</comment>
<dbReference type="PANTHER" id="PTHR22069">
    <property type="entry name" value="MITOCHONDRIAL RIBOSOMAL PROTEIN S18"/>
    <property type="match status" value="1"/>
</dbReference>
<evidence type="ECO:0000256" key="5">
    <source>
        <dbReference type="ARBA" id="ARBA00023069"/>
    </source>
</evidence>
<evidence type="ECO:0000256" key="2">
    <source>
        <dbReference type="ARBA" id="ARBA00022490"/>
    </source>
</evidence>
<dbReference type="InterPro" id="IPR006802">
    <property type="entry name" value="Radial_spoke"/>
</dbReference>